<organism evidence="1">
    <name type="scientific">Schistosoma curassoni</name>
    <dbReference type="NCBI Taxonomy" id="6186"/>
    <lineage>
        <taxon>Eukaryota</taxon>
        <taxon>Metazoa</taxon>
        <taxon>Spiralia</taxon>
        <taxon>Lophotrochozoa</taxon>
        <taxon>Platyhelminthes</taxon>
        <taxon>Trematoda</taxon>
        <taxon>Digenea</taxon>
        <taxon>Strigeidida</taxon>
        <taxon>Schistosomatoidea</taxon>
        <taxon>Schistosomatidae</taxon>
        <taxon>Schistosoma</taxon>
    </lineage>
</organism>
<accession>A0A183L002</accession>
<name>A0A183L002_9TREM</name>
<reference evidence="1" key="1">
    <citation type="submission" date="2016-06" db="UniProtKB">
        <authorList>
            <consortium name="WormBaseParasite"/>
        </authorList>
    </citation>
    <scope>IDENTIFICATION</scope>
</reference>
<protein>
    <submittedName>
        <fullName evidence="1">Uncharacterized protein</fullName>
    </submittedName>
</protein>
<sequence>MRYTFTNTYPVLIINNKIKTLTLSFEPVAIKFICTATAVIPLCCRRQIDLTKGFSNLEPTKYAHTSQFPPPLTAIELEADAHRVPPASPVPFSACSIECDQEVYKGIMDKLQIECISD</sequence>
<evidence type="ECO:0000313" key="1">
    <source>
        <dbReference type="WBParaSite" id="SCUD_0002065301-mRNA-1"/>
    </source>
</evidence>
<dbReference type="WBParaSite" id="SCUD_0002065301-mRNA-1">
    <property type="protein sequence ID" value="SCUD_0002065301-mRNA-1"/>
    <property type="gene ID" value="SCUD_0002065301"/>
</dbReference>
<proteinExistence type="predicted"/>
<dbReference type="AlphaFoldDB" id="A0A183L002"/>